<feature type="transmembrane region" description="Helical" evidence="1">
    <location>
        <begin position="193"/>
        <end position="212"/>
    </location>
</feature>
<feature type="transmembrane region" description="Helical" evidence="1">
    <location>
        <begin position="233"/>
        <end position="258"/>
    </location>
</feature>
<gene>
    <name evidence="2" type="ORF">A2569_02645</name>
</gene>
<evidence type="ECO:0000256" key="1">
    <source>
        <dbReference type="SAM" id="Phobius"/>
    </source>
</evidence>
<sequence>MTFSLLITETVRIFRERWAPLLSLSLGLMFFSALMRGIFFGEGFFHSLALPGENTALLVASVLLMLAVHILTAGAVLRVITEGDSAASPRNALAYAWGRRGDLFSLFFLNFLLGGAYALFIIPGIIFQVWFSLSVIVLIAEGRSGTEALLASREYVRGHDWAVFSRIGFLVFFALLISSAADLLPLPSPVRQGLTFVLSALAGPFIAIYLYRIYHSLKHHGKGVNKYPAHRRIAPYLALGMLGWAFILIFGSFFILSLKSYREGGGMLDRLLGDTPPAFEELKELKGDELPPEAAEVLHNLAAPVHVYEIAR</sequence>
<evidence type="ECO:0008006" key="4">
    <source>
        <dbReference type="Google" id="ProtNLM"/>
    </source>
</evidence>
<proteinExistence type="predicted"/>
<dbReference type="Proteomes" id="UP000177090">
    <property type="component" value="Unassembled WGS sequence"/>
</dbReference>
<feature type="transmembrane region" description="Helical" evidence="1">
    <location>
        <begin position="21"/>
        <end position="45"/>
    </location>
</feature>
<feature type="transmembrane region" description="Helical" evidence="1">
    <location>
        <begin position="57"/>
        <end position="80"/>
    </location>
</feature>
<keyword evidence="1" id="KW-1133">Transmembrane helix</keyword>
<feature type="transmembrane region" description="Helical" evidence="1">
    <location>
        <begin position="161"/>
        <end position="181"/>
    </location>
</feature>
<reference evidence="2 3" key="1">
    <citation type="journal article" date="2016" name="Nat. Commun.">
        <title>Thousands of microbial genomes shed light on interconnected biogeochemical processes in an aquifer system.</title>
        <authorList>
            <person name="Anantharaman K."/>
            <person name="Brown C.T."/>
            <person name="Hug L.A."/>
            <person name="Sharon I."/>
            <person name="Castelle C.J."/>
            <person name="Probst A.J."/>
            <person name="Thomas B.C."/>
            <person name="Singh A."/>
            <person name="Wilkins M.J."/>
            <person name="Karaoz U."/>
            <person name="Brodie E.L."/>
            <person name="Williams K.H."/>
            <person name="Hubbard S.S."/>
            <person name="Banfield J.F."/>
        </authorList>
    </citation>
    <scope>NUCLEOTIDE SEQUENCE [LARGE SCALE GENOMIC DNA]</scope>
</reference>
<organism evidence="2 3">
    <name type="scientific">Candidatus Vogelbacteria bacterium RIFOXYD1_FULL_51_18</name>
    <dbReference type="NCBI Taxonomy" id="1802440"/>
    <lineage>
        <taxon>Bacteria</taxon>
        <taxon>Candidatus Vogeliibacteriota</taxon>
    </lineage>
</organism>
<name>A0A1G2QJN8_9BACT</name>
<dbReference type="STRING" id="1802440.A2569_02645"/>
<keyword evidence="1" id="KW-0472">Membrane</keyword>
<feature type="transmembrane region" description="Helical" evidence="1">
    <location>
        <begin position="117"/>
        <end position="140"/>
    </location>
</feature>
<comment type="caution">
    <text evidence="2">The sequence shown here is derived from an EMBL/GenBank/DDBJ whole genome shotgun (WGS) entry which is preliminary data.</text>
</comment>
<dbReference type="AlphaFoldDB" id="A0A1G2QJN8"/>
<keyword evidence="1" id="KW-0812">Transmembrane</keyword>
<accession>A0A1G2QJN8</accession>
<evidence type="ECO:0000313" key="2">
    <source>
        <dbReference type="EMBL" id="OHA60825.1"/>
    </source>
</evidence>
<evidence type="ECO:0000313" key="3">
    <source>
        <dbReference type="Proteomes" id="UP000177090"/>
    </source>
</evidence>
<protein>
    <recommendedName>
        <fullName evidence="4">Glycerophosphoryl diester phosphodiesterase membrane domain-containing protein</fullName>
    </recommendedName>
</protein>
<dbReference type="EMBL" id="MHTL01000008">
    <property type="protein sequence ID" value="OHA60825.1"/>
    <property type="molecule type" value="Genomic_DNA"/>
</dbReference>